<name>A0AAV7TNV5_PLEWA</name>
<dbReference type="EMBL" id="JANPWB010000006">
    <property type="protein sequence ID" value="KAJ1178330.1"/>
    <property type="molecule type" value="Genomic_DNA"/>
</dbReference>
<dbReference type="Proteomes" id="UP001066276">
    <property type="component" value="Chromosome 3_2"/>
</dbReference>
<accession>A0AAV7TNV5</accession>
<organism evidence="1 2">
    <name type="scientific">Pleurodeles waltl</name>
    <name type="common">Iberian ribbed newt</name>
    <dbReference type="NCBI Taxonomy" id="8319"/>
    <lineage>
        <taxon>Eukaryota</taxon>
        <taxon>Metazoa</taxon>
        <taxon>Chordata</taxon>
        <taxon>Craniata</taxon>
        <taxon>Vertebrata</taxon>
        <taxon>Euteleostomi</taxon>
        <taxon>Amphibia</taxon>
        <taxon>Batrachia</taxon>
        <taxon>Caudata</taxon>
        <taxon>Salamandroidea</taxon>
        <taxon>Salamandridae</taxon>
        <taxon>Pleurodelinae</taxon>
        <taxon>Pleurodeles</taxon>
    </lineage>
</organism>
<proteinExistence type="predicted"/>
<evidence type="ECO:0000313" key="1">
    <source>
        <dbReference type="EMBL" id="KAJ1178330.1"/>
    </source>
</evidence>
<sequence>MKRRSELKWQAIQSSRRFRALPPNSRFILDPPLITRAPAPMALVLRSPPRGMQPERGISKSWGVRLCLFVRAHGPTWCFSAAGEKCWRKTLYSSQRQRR</sequence>
<protein>
    <submittedName>
        <fullName evidence="1">Uncharacterized protein</fullName>
    </submittedName>
</protein>
<gene>
    <name evidence="1" type="ORF">NDU88_003576</name>
</gene>
<evidence type="ECO:0000313" key="2">
    <source>
        <dbReference type="Proteomes" id="UP001066276"/>
    </source>
</evidence>
<dbReference type="AlphaFoldDB" id="A0AAV7TNV5"/>
<comment type="caution">
    <text evidence="1">The sequence shown here is derived from an EMBL/GenBank/DDBJ whole genome shotgun (WGS) entry which is preliminary data.</text>
</comment>
<keyword evidence="2" id="KW-1185">Reference proteome</keyword>
<reference evidence="1" key="1">
    <citation type="journal article" date="2022" name="bioRxiv">
        <title>Sequencing and chromosome-scale assembly of the giantPleurodeles waltlgenome.</title>
        <authorList>
            <person name="Brown T."/>
            <person name="Elewa A."/>
            <person name="Iarovenko S."/>
            <person name="Subramanian E."/>
            <person name="Araus A.J."/>
            <person name="Petzold A."/>
            <person name="Susuki M."/>
            <person name="Suzuki K.-i.T."/>
            <person name="Hayashi T."/>
            <person name="Toyoda A."/>
            <person name="Oliveira C."/>
            <person name="Osipova E."/>
            <person name="Leigh N.D."/>
            <person name="Simon A."/>
            <person name="Yun M.H."/>
        </authorList>
    </citation>
    <scope>NUCLEOTIDE SEQUENCE</scope>
    <source>
        <strain evidence="1">20211129_DDA</strain>
        <tissue evidence="1">Liver</tissue>
    </source>
</reference>